<name>A0A166NY16_9EURO</name>
<dbReference type="PANTHER" id="PTHR10644">
    <property type="entry name" value="DNA REPAIR/RNA PROCESSING CPSF FAMILY"/>
    <property type="match status" value="1"/>
</dbReference>
<evidence type="ECO:0000256" key="3">
    <source>
        <dbReference type="ARBA" id="ARBA00023242"/>
    </source>
</evidence>
<accession>A0A166NY16</accession>
<evidence type="ECO:0000256" key="1">
    <source>
        <dbReference type="ARBA" id="ARBA00004123"/>
    </source>
</evidence>
<dbReference type="GO" id="GO:0006397">
    <property type="term" value="P:mRNA processing"/>
    <property type="evidence" value="ECO:0007669"/>
    <property type="project" value="UniProtKB-KW"/>
</dbReference>
<gene>
    <name evidence="8" type="ORF">AAP_02626</name>
</gene>
<dbReference type="InterPro" id="IPR058543">
    <property type="entry name" value="Beta-prop_RSE1/DDB1/CPSF1_2nd"/>
</dbReference>
<dbReference type="GO" id="GO:0003676">
    <property type="term" value="F:nucleic acid binding"/>
    <property type="evidence" value="ECO:0007669"/>
    <property type="project" value="InterPro"/>
</dbReference>
<proteinExistence type="predicted"/>
<dbReference type="Pfam" id="PF10433">
    <property type="entry name" value="Beta-prop_RSE1_1st"/>
    <property type="match status" value="1"/>
</dbReference>
<feature type="domain" description="RSE1/DDB1/CPSF1 second beta-propeller" evidence="7">
    <location>
        <begin position="555"/>
        <end position="944"/>
    </location>
</feature>
<evidence type="ECO:0000313" key="9">
    <source>
        <dbReference type="Proteomes" id="UP000242877"/>
    </source>
</evidence>
<dbReference type="InterPro" id="IPR004871">
    <property type="entry name" value="RSE1/DDB1/CPSF1_C"/>
</dbReference>
<feature type="region of interest" description="Disordered" evidence="4">
    <location>
        <begin position="435"/>
        <end position="487"/>
    </location>
</feature>
<protein>
    <submittedName>
        <fullName evidence="8">Protein CFT1</fullName>
    </submittedName>
</protein>
<organism evidence="8 9">
    <name type="scientific">Ascosphaera apis ARSEF 7405</name>
    <dbReference type="NCBI Taxonomy" id="392613"/>
    <lineage>
        <taxon>Eukaryota</taxon>
        <taxon>Fungi</taxon>
        <taxon>Dikarya</taxon>
        <taxon>Ascomycota</taxon>
        <taxon>Pezizomycotina</taxon>
        <taxon>Eurotiomycetes</taxon>
        <taxon>Eurotiomycetidae</taxon>
        <taxon>Onygenales</taxon>
        <taxon>Ascosphaeraceae</taxon>
        <taxon>Ascosphaera</taxon>
    </lineage>
</organism>
<dbReference type="Proteomes" id="UP000242877">
    <property type="component" value="Unassembled WGS sequence"/>
</dbReference>
<keyword evidence="2" id="KW-0507">mRNA processing</keyword>
<comment type="caution">
    <text evidence="8">The sequence shown here is derived from an EMBL/GenBank/DDBJ whole genome shotgun (WGS) entry which is preliminary data.</text>
</comment>
<dbReference type="Gene3D" id="1.10.150.910">
    <property type="match status" value="1"/>
</dbReference>
<dbReference type="InterPro" id="IPR050358">
    <property type="entry name" value="RSE1/DDB1/CFT1"/>
</dbReference>
<dbReference type="InterPro" id="IPR015943">
    <property type="entry name" value="WD40/YVTN_repeat-like_dom_sf"/>
</dbReference>
<sequence length="1391" mass="153240">MQCYTELLPPTGVTHALTVPFLSGSANNLIVAKTSLLQIFNIVDVKTGITTRNASNTTPDNQQAKLVLVAEYVLPGVVADIASVKLMGSKSGGDALVISARNAKLSLVEWDPIAHKISTISIHYYENDAANLNPWLPDITRCPTRLTVDSSHRCALLHFCQNRIAILPFRQSGDDLAMDDFDAEFGADEEPYREDAVEKHKQDESASNKTPYLPSFVLPLPALDPSFVHPLCLEFLNEYREPTFGILYSQTSPANNLSTERKDVLIYSIVTLDLEKRSSTILVTVSRLPSDLFKIIPLPLPVGGSLLLGANEVIHVDQAGKTNAVGVNEFSRYASSFSMADQSDLAMQLENCTIEQLGTDNGDMLMFLADGSMAILSFKLDGRSVSGMTIRTVPSTDGGDMLSGMRTCTANVGNNMLFLGSEECDSLLVGFSRASSRPKKVKTDEDEEMTDVSDKDEDEDEDEDMYEDDLYSSSPKDHGHAGDSGVDGATGQPYIFCELDRLQSLGPMTDITLGKPFKSENKADNSTPILPELELLAPQGRNSGSLTVLRQKLDPSITKSLEVEGVRAAWSIHTSDSPDNNAAESSQDYAKYLIVSKSHNEGEESVAYTLSSSTPEIIKASEFNPNNERTIDIGTVANGRRIVQVLSGEIRSYDSTLELSQIYPVFDEDTSEERHAIAVTFADPYIAILRDNQSILLLQADESGDLDEVPIEGEMSHMKWLSASLYLDKNQFFIPKSNDDGHDNTLLFLLGTEGQICIFHLPRIETPICTIDGLDLLPTSLPFENPVRKTNIREELGELIVADLGDSIHYTPYFILLTALGDLVIYEPFHAPTSTSTSSYSIETLRLQKVSNQSVYDFFGTSQVLNSNTQQSSRMRALDNIRGFKTVFLSGRAPRFIVKSATTVPHVVALRGDDVRSLDGCHTEFCESGFVYVDNNDTVRMCQIPADVSLETSWVTRRIQLDEEIKAICYSPAKDVYALGTTQNVGFKLPDDDEIHPEWQGEVLSFFPHVQTGTIQLLEPSQWSIIDVHVLEDPAERVMCVKCISMEVSEVTGERREMIVVGTAITKGEDVPARGCIYVFNVVDVVPDPERPWMSRKLKLFAKEKVKGAVTSVSQVGDQGFILVAQGQKCMVRGLKEDGSLLPVAFMDMQCYVSVVKELKGTGLCIMADALRGLWFAGYSEEPYKLSLFSKDTDNLQVLCADFLPDGKRLYMLASDDNCNLHIFQYDPEDPASSNGDRLLHRSSFQTGHFTSTITLLPRAAHVPPNDNAEKAEIETYTQIKSAPYQILVTSSSGQMAVVTCVTEETYRRLSALQSQLTNTLEHPCGLNPRAFRAVQSDVAGGRGMVDGSLLRRYLDLGPQKRVEMANRAGADIYEVRTDLEVIGGTGLAYL</sequence>
<dbReference type="EMBL" id="AZGZ01000009">
    <property type="protein sequence ID" value="KZZ93160.1"/>
    <property type="molecule type" value="Genomic_DNA"/>
</dbReference>
<comment type="subcellular location">
    <subcellularLocation>
        <location evidence="1">Nucleus</location>
    </subcellularLocation>
</comment>
<dbReference type="Pfam" id="PF03178">
    <property type="entry name" value="CPSF_A"/>
    <property type="match status" value="1"/>
</dbReference>
<evidence type="ECO:0000259" key="7">
    <source>
        <dbReference type="Pfam" id="PF23726"/>
    </source>
</evidence>
<feature type="domain" description="RSE1/DDB1/CPSF1 C-terminal" evidence="5">
    <location>
        <begin position="1014"/>
        <end position="1356"/>
    </location>
</feature>
<dbReference type="FunFam" id="2.130.10.10:FF:000625">
    <property type="entry name" value="mRNA cleavage and polyadenylation factor subunit"/>
    <property type="match status" value="1"/>
</dbReference>
<dbReference type="Gene3D" id="2.130.10.10">
    <property type="entry name" value="YVTN repeat-like/Quinoprotein amine dehydrogenase"/>
    <property type="match status" value="2"/>
</dbReference>
<dbReference type="VEuPathDB" id="FungiDB:AAP_02626"/>
<evidence type="ECO:0000259" key="5">
    <source>
        <dbReference type="Pfam" id="PF03178"/>
    </source>
</evidence>
<evidence type="ECO:0000256" key="2">
    <source>
        <dbReference type="ARBA" id="ARBA00022664"/>
    </source>
</evidence>
<dbReference type="Pfam" id="PF23726">
    <property type="entry name" value="Beta-prop_RSE1_2nd"/>
    <property type="match status" value="1"/>
</dbReference>
<dbReference type="InterPro" id="IPR018846">
    <property type="entry name" value="Beta-prop_RSE1/DDB1/CPSF1_1st"/>
</dbReference>
<keyword evidence="3" id="KW-0539">Nucleus</keyword>
<evidence type="ECO:0000256" key="4">
    <source>
        <dbReference type="SAM" id="MobiDB-lite"/>
    </source>
</evidence>
<dbReference type="OrthoDB" id="6109at2759"/>
<feature type="compositionally biased region" description="Acidic residues" evidence="4">
    <location>
        <begin position="444"/>
        <end position="470"/>
    </location>
</feature>
<evidence type="ECO:0000313" key="8">
    <source>
        <dbReference type="EMBL" id="KZZ93160.1"/>
    </source>
</evidence>
<evidence type="ECO:0000259" key="6">
    <source>
        <dbReference type="Pfam" id="PF10433"/>
    </source>
</evidence>
<reference evidence="8 9" key="1">
    <citation type="journal article" date="2016" name="Genome Biol. Evol.">
        <title>Divergent and convergent evolution of fungal pathogenicity.</title>
        <authorList>
            <person name="Shang Y."/>
            <person name="Xiao G."/>
            <person name="Zheng P."/>
            <person name="Cen K."/>
            <person name="Zhan S."/>
            <person name="Wang C."/>
        </authorList>
    </citation>
    <scope>NUCLEOTIDE SEQUENCE [LARGE SCALE GENOMIC DNA]</scope>
    <source>
        <strain evidence="8 9">ARSEF 7405</strain>
    </source>
</reference>
<keyword evidence="9" id="KW-1185">Reference proteome</keyword>
<dbReference type="GO" id="GO:0005634">
    <property type="term" value="C:nucleus"/>
    <property type="evidence" value="ECO:0007669"/>
    <property type="project" value="UniProtKB-SubCell"/>
</dbReference>
<feature type="domain" description="RSE1/DDB1/CPSF1 first beta-propeller" evidence="6">
    <location>
        <begin position="13"/>
        <end position="435"/>
    </location>
</feature>